<dbReference type="Proteomes" id="UP000887116">
    <property type="component" value="Unassembled WGS sequence"/>
</dbReference>
<evidence type="ECO:0000313" key="1">
    <source>
        <dbReference type="EMBL" id="GFR34081.1"/>
    </source>
</evidence>
<evidence type="ECO:0000313" key="2">
    <source>
        <dbReference type="Proteomes" id="UP000887116"/>
    </source>
</evidence>
<dbReference type="EMBL" id="BMAO01029810">
    <property type="protein sequence ID" value="GFR34081.1"/>
    <property type="molecule type" value="Genomic_DNA"/>
</dbReference>
<name>A0A8X6I1P5_TRICU</name>
<comment type="caution">
    <text evidence="1">The sequence shown here is derived from an EMBL/GenBank/DDBJ whole genome shotgun (WGS) entry which is preliminary data.</text>
</comment>
<organism evidence="1 2">
    <name type="scientific">Trichonephila clavata</name>
    <name type="common">Joro spider</name>
    <name type="synonym">Nephila clavata</name>
    <dbReference type="NCBI Taxonomy" id="2740835"/>
    <lineage>
        <taxon>Eukaryota</taxon>
        <taxon>Metazoa</taxon>
        <taxon>Ecdysozoa</taxon>
        <taxon>Arthropoda</taxon>
        <taxon>Chelicerata</taxon>
        <taxon>Arachnida</taxon>
        <taxon>Araneae</taxon>
        <taxon>Araneomorphae</taxon>
        <taxon>Entelegynae</taxon>
        <taxon>Araneoidea</taxon>
        <taxon>Nephilidae</taxon>
        <taxon>Trichonephila</taxon>
    </lineage>
</organism>
<keyword evidence="2" id="KW-1185">Reference proteome</keyword>
<accession>A0A8X6I1P5</accession>
<protein>
    <submittedName>
        <fullName evidence="1">Uncharacterized protein</fullName>
    </submittedName>
</protein>
<reference evidence="1" key="1">
    <citation type="submission" date="2020-07" db="EMBL/GenBank/DDBJ databases">
        <title>Multicomponent nature underlies the extraordinary mechanical properties of spider dragline silk.</title>
        <authorList>
            <person name="Kono N."/>
            <person name="Nakamura H."/>
            <person name="Mori M."/>
            <person name="Yoshida Y."/>
            <person name="Ohtoshi R."/>
            <person name="Malay A.D."/>
            <person name="Moran D.A.P."/>
            <person name="Tomita M."/>
            <person name="Numata K."/>
            <person name="Arakawa K."/>
        </authorList>
    </citation>
    <scope>NUCLEOTIDE SEQUENCE</scope>
</reference>
<gene>
    <name evidence="1" type="ORF">TNCT_41811</name>
</gene>
<dbReference type="AlphaFoldDB" id="A0A8X6I1P5"/>
<sequence>MLIAPTARIPPGHHPFVLGSSERRLLMVRMFGHRGCHTEATRSSCLCPGRKAPESTVLLYLGIRLNSAKAICNPSYLPSHRRPHTLQAAGPEWQRAHAWIRSYVSLKDLVRRFLTYYTCVDSFYLTQQSFFTYRPLDSVIATMIAVPPGEKDGFL</sequence>
<proteinExistence type="predicted"/>